<name>A0ACC7NZM8_9BACL</name>
<keyword evidence="2" id="KW-1185">Reference proteome</keyword>
<sequence>MDILFIGGTGVISSAVSERVIAQGHTLYLLNRGNRTAFVPEGAKLLQGDIRDEASIRELLSGRTFDAVVNWISYVPEHVEADIRLFSGITGQYVFISSASAYEKPPASPFITEETPLANPFWDYSRNKIACEDILLRAHAENGFPVTIVRPSHTYGIDKLPTAFNSRKHQWSILERMRQGKKIIVPGDGTSLWVLTHNTDFAVAFAGLLGRKEAIGEAYQITSDEVLTWDQITRYLGAAAGYEPDLLHLSADFITGCLPELHSELVGDKLNSVCFDNAKIKALVPEYKAVKRFKDGIQESVDWYRSQPELLKLDEEWDALCDRLVAAHEAGLAHFKQSAQ</sequence>
<comment type="caution">
    <text evidence="1">The sequence shown here is derived from an EMBL/GenBank/DDBJ whole genome shotgun (WGS) entry which is preliminary data.</text>
</comment>
<proteinExistence type="predicted"/>
<dbReference type="Proteomes" id="UP001631969">
    <property type="component" value="Unassembled WGS sequence"/>
</dbReference>
<gene>
    <name evidence="1" type="ORF">ACI1P1_04250</name>
</gene>
<reference evidence="1" key="1">
    <citation type="submission" date="2024-12" db="EMBL/GenBank/DDBJ databases">
        <authorList>
            <person name="Wu N."/>
        </authorList>
    </citation>
    <scope>NUCLEOTIDE SEQUENCE</scope>
    <source>
        <strain evidence="1">P15</strain>
    </source>
</reference>
<accession>A0ACC7NZM8</accession>
<protein>
    <submittedName>
        <fullName evidence="1">SDR family oxidoreductase</fullName>
    </submittedName>
</protein>
<evidence type="ECO:0000313" key="1">
    <source>
        <dbReference type="EMBL" id="MFM9327507.1"/>
    </source>
</evidence>
<dbReference type="EMBL" id="JBJURJ010000002">
    <property type="protein sequence ID" value="MFM9327507.1"/>
    <property type="molecule type" value="Genomic_DNA"/>
</dbReference>
<organism evidence="1 2">
    <name type="scientific">Paenibacillus mesotrionivorans</name>
    <dbReference type="NCBI Taxonomy" id="3160968"/>
    <lineage>
        <taxon>Bacteria</taxon>
        <taxon>Bacillati</taxon>
        <taxon>Bacillota</taxon>
        <taxon>Bacilli</taxon>
        <taxon>Bacillales</taxon>
        <taxon>Paenibacillaceae</taxon>
        <taxon>Paenibacillus</taxon>
    </lineage>
</organism>
<evidence type="ECO:0000313" key="2">
    <source>
        <dbReference type="Proteomes" id="UP001631969"/>
    </source>
</evidence>